<dbReference type="Pfam" id="PF02958">
    <property type="entry name" value="EcKL"/>
    <property type="match status" value="1"/>
</dbReference>
<comment type="caution">
    <text evidence="2">The sequence shown here is derived from an EMBL/GenBank/DDBJ whole genome shotgun (WGS) entry which is preliminary data.</text>
</comment>
<proteinExistence type="predicted"/>
<dbReference type="OrthoDB" id="191037at2759"/>
<accession>A0A9P0LA20</accession>
<feature type="domain" description="CHK kinase-like" evidence="1">
    <location>
        <begin position="119"/>
        <end position="312"/>
    </location>
</feature>
<evidence type="ECO:0000259" key="1">
    <source>
        <dbReference type="SMART" id="SM00587"/>
    </source>
</evidence>
<dbReference type="InterPro" id="IPR004119">
    <property type="entry name" value="EcKL"/>
</dbReference>
<dbReference type="EMBL" id="CAKOFQ010007011">
    <property type="protein sequence ID" value="CAH1987181.1"/>
    <property type="molecule type" value="Genomic_DNA"/>
</dbReference>
<dbReference type="PANTHER" id="PTHR11012:SF30">
    <property type="entry name" value="PROTEIN KINASE-LIKE DOMAIN-CONTAINING"/>
    <property type="match status" value="1"/>
</dbReference>
<dbReference type="InterPro" id="IPR011009">
    <property type="entry name" value="Kinase-like_dom_sf"/>
</dbReference>
<organism evidence="2 3">
    <name type="scientific">Acanthoscelides obtectus</name>
    <name type="common">Bean weevil</name>
    <name type="synonym">Bruchus obtectus</name>
    <dbReference type="NCBI Taxonomy" id="200917"/>
    <lineage>
        <taxon>Eukaryota</taxon>
        <taxon>Metazoa</taxon>
        <taxon>Ecdysozoa</taxon>
        <taxon>Arthropoda</taxon>
        <taxon>Hexapoda</taxon>
        <taxon>Insecta</taxon>
        <taxon>Pterygota</taxon>
        <taxon>Neoptera</taxon>
        <taxon>Endopterygota</taxon>
        <taxon>Coleoptera</taxon>
        <taxon>Polyphaga</taxon>
        <taxon>Cucujiformia</taxon>
        <taxon>Chrysomeloidea</taxon>
        <taxon>Chrysomelidae</taxon>
        <taxon>Bruchinae</taxon>
        <taxon>Bruchini</taxon>
        <taxon>Acanthoscelides</taxon>
    </lineage>
</organism>
<dbReference type="SUPFAM" id="SSF56112">
    <property type="entry name" value="Protein kinase-like (PK-like)"/>
    <property type="match status" value="1"/>
</dbReference>
<protein>
    <recommendedName>
        <fullName evidence="1">CHK kinase-like domain-containing protein</fullName>
    </recommendedName>
</protein>
<evidence type="ECO:0000313" key="3">
    <source>
        <dbReference type="Proteomes" id="UP001152888"/>
    </source>
</evidence>
<sequence length="391" mass="45782">MNNEVSTLLNQFASETFKKFKIIVQNIAKNDGFFGSLTFITIEGVSWIGNENKTLCVAVKMQKDDLKGMLKDVSEVIFEEEIFIYNEVFPAFENIQTNLVRIFRPYPRCLKCFARHNTLIFEDLKAQGYKMYNKDVPMDFEHCKKVMEVFGKFHALSFGLKNHNNSLFNKLATHVHKLSLMHVEKSIYRKFDVHSRSMEEALELLKEKGDNLLSEAMQAVVASWELKFNGYFDVDEQQSVFAHGDGWNNNMMFSYNEDNALESARLVDWQLADIRTPVYDICLFLYSSCGDFANFDKLISIYHESLVKFLVLLNTDPEVFTFQDLKDHLKKYTPFIIMHLPFLMKFVFSDGRIEDFDENSEDTIRFPPLKKDLIYSRIKSAFQHYYATYVK</sequence>
<keyword evidence="3" id="KW-1185">Reference proteome</keyword>
<dbReference type="Gene3D" id="3.90.1200.10">
    <property type="match status" value="1"/>
</dbReference>
<gene>
    <name evidence="2" type="ORF">ACAOBT_LOCUS17710</name>
</gene>
<reference evidence="2" key="1">
    <citation type="submission" date="2022-03" db="EMBL/GenBank/DDBJ databases">
        <authorList>
            <person name="Sayadi A."/>
        </authorList>
    </citation>
    <scope>NUCLEOTIDE SEQUENCE</scope>
</reference>
<dbReference type="AlphaFoldDB" id="A0A9P0LA20"/>
<dbReference type="InterPro" id="IPR015897">
    <property type="entry name" value="CHK_kinase-like"/>
</dbReference>
<name>A0A9P0LA20_ACAOB</name>
<dbReference type="PANTHER" id="PTHR11012">
    <property type="entry name" value="PROTEIN KINASE-LIKE DOMAIN-CONTAINING"/>
    <property type="match status" value="1"/>
</dbReference>
<evidence type="ECO:0000313" key="2">
    <source>
        <dbReference type="EMBL" id="CAH1987181.1"/>
    </source>
</evidence>
<dbReference type="SMART" id="SM00587">
    <property type="entry name" value="CHK"/>
    <property type="match status" value="1"/>
</dbReference>
<dbReference type="Proteomes" id="UP001152888">
    <property type="component" value="Unassembled WGS sequence"/>
</dbReference>